<evidence type="ECO:0000256" key="7">
    <source>
        <dbReference type="SAM" id="Phobius"/>
    </source>
</evidence>
<evidence type="ECO:0000256" key="2">
    <source>
        <dbReference type="ARBA" id="ARBA00006448"/>
    </source>
</evidence>
<dbReference type="PANTHER" id="PTHR34582">
    <property type="entry name" value="UPF0702 TRANSMEMBRANE PROTEIN YCAP"/>
    <property type="match status" value="1"/>
</dbReference>
<dbReference type="OrthoDB" id="9793799at2"/>
<evidence type="ECO:0000256" key="5">
    <source>
        <dbReference type="ARBA" id="ARBA00022989"/>
    </source>
</evidence>
<comment type="similarity">
    <text evidence="2">Belongs to the UPF0702 family.</text>
</comment>
<evidence type="ECO:0000313" key="9">
    <source>
        <dbReference type="EMBL" id="QDO92592.1"/>
    </source>
</evidence>
<keyword evidence="4 7" id="KW-0812">Transmembrane</keyword>
<dbReference type="EMBL" id="CP041637">
    <property type="protein sequence ID" value="QDO92592.1"/>
    <property type="molecule type" value="Genomic_DNA"/>
</dbReference>
<feature type="transmembrane region" description="Helical" evidence="7">
    <location>
        <begin position="6"/>
        <end position="26"/>
    </location>
</feature>
<evidence type="ECO:0000256" key="3">
    <source>
        <dbReference type="ARBA" id="ARBA00022475"/>
    </source>
</evidence>
<protein>
    <submittedName>
        <fullName evidence="9">DUF421 domain-containing protein</fullName>
    </submittedName>
</protein>
<evidence type="ECO:0000256" key="4">
    <source>
        <dbReference type="ARBA" id="ARBA00022692"/>
    </source>
</evidence>
<dbReference type="GO" id="GO:0005886">
    <property type="term" value="C:plasma membrane"/>
    <property type="evidence" value="ECO:0007669"/>
    <property type="project" value="UniProtKB-SubCell"/>
</dbReference>
<evidence type="ECO:0000256" key="6">
    <source>
        <dbReference type="ARBA" id="ARBA00023136"/>
    </source>
</evidence>
<comment type="subcellular location">
    <subcellularLocation>
        <location evidence="1">Cell membrane</location>
        <topology evidence="1">Multi-pass membrane protein</topology>
    </subcellularLocation>
</comment>
<reference evidence="9 10" key="1">
    <citation type="submission" date="2019-07" db="EMBL/GenBank/DDBJ databases">
        <title>Genome sequencing for Formosa sp. PS13.</title>
        <authorList>
            <person name="Park S.-J."/>
        </authorList>
    </citation>
    <scope>NUCLEOTIDE SEQUENCE [LARGE SCALE GENOMIC DNA]</scope>
    <source>
        <strain evidence="9 10">PS13</strain>
    </source>
</reference>
<dbReference type="InterPro" id="IPR007353">
    <property type="entry name" value="DUF421"/>
</dbReference>
<proteinExistence type="inferred from homology"/>
<feature type="transmembrane region" description="Helical" evidence="7">
    <location>
        <begin position="61"/>
        <end position="82"/>
    </location>
</feature>
<dbReference type="Proteomes" id="UP000319209">
    <property type="component" value="Chromosome"/>
</dbReference>
<dbReference type="KEGG" id="fop:FNB79_00875"/>
<evidence type="ECO:0000256" key="1">
    <source>
        <dbReference type="ARBA" id="ARBA00004651"/>
    </source>
</evidence>
<dbReference type="InterPro" id="IPR023090">
    <property type="entry name" value="UPF0702_alpha/beta_dom_sf"/>
</dbReference>
<sequence length="172" mass="19403">MTITEIFWLIATVFGIFTLILILTRVFGLRTFAKMSSFDFASTIAIGSVLASIILNTNYSLLKGGIALATIIGFQTLFTFLVRKSDIIKRLFTNKPQIIMWNGKILHSKLERCNVSEDDLIAKLREANVHNFKDVKAVIFESTGDVSVIHNQKNEDISTRILKDVNTEDLYV</sequence>
<accession>A0A516GM44</accession>
<organism evidence="9 10">
    <name type="scientific">Formosa sediminum</name>
    <dbReference type="NCBI Taxonomy" id="2594004"/>
    <lineage>
        <taxon>Bacteria</taxon>
        <taxon>Pseudomonadati</taxon>
        <taxon>Bacteroidota</taxon>
        <taxon>Flavobacteriia</taxon>
        <taxon>Flavobacteriales</taxon>
        <taxon>Flavobacteriaceae</taxon>
        <taxon>Formosa</taxon>
    </lineage>
</organism>
<dbReference type="Gene3D" id="3.30.240.20">
    <property type="entry name" value="bsu07140 like domains"/>
    <property type="match status" value="1"/>
</dbReference>
<feature type="domain" description="YetF C-terminal" evidence="8">
    <location>
        <begin position="84"/>
        <end position="164"/>
    </location>
</feature>
<keyword evidence="5 7" id="KW-1133">Transmembrane helix</keyword>
<dbReference type="AlphaFoldDB" id="A0A516GM44"/>
<evidence type="ECO:0000313" key="10">
    <source>
        <dbReference type="Proteomes" id="UP000319209"/>
    </source>
</evidence>
<name>A0A516GM44_9FLAO</name>
<dbReference type="PANTHER" id="PTHR34582:SF6">
    <property type="entry name" value="UPF0702 TRANSMEMBRANE PROTEIN YCAP"/>
    <property type="match status" value="1"/>
</dbReference>
<keyword evidence="6 7" id="KW-0472">Membrane</keyword>
<evidence type="ECO:0000259" key="8">
    <source>
        <dbReference type="Pfam" id="PF04239"/>
    </source>
</evidence>
<dbReference type="Pfam" id="PF04239">
    <property type="entry name" value="DUF421"/>
    <property type="match status" value="1"/>
</dbReference>
<dbReference type="RefSeq" id="WP_143379502.1">
    <property type="nucleotide sequence ID" value="NZ_CP041637.1"/>
</dbReference>
<keyword evidence="10" id="KW-1185">Reference proteome</keyword>
<gene>
    <name evidence="9" type="ORF">FNB79_00875</name>
</gene>
<keyword evidence="3" id="KW-1003">Cell membrane</keyword>